<feature type="signal peptide" evidence="1">
    <location>
        <begin position="1"/>
        <end position="15"/>
    </location>
</feature>
<proteinExistence type="predicted"/>
<protein>
    <submittedName>
        <fullName evidence="2">BnaC08g09630D protein</fullName>
    </submittedName>
</protein>
<keyword evidence="3" id="KW-1185">Reference proteome</keyword>
<dbReference type="Gramene" id="CDY36884">
    <property type="protein sequence ID" value="CDY36884"/>
    <property type="gene ID" value="GSBRNA2T00062970001"/>
</dbReference>
<dbReference type="AlphaFoldDB" id="A0A078HHM1"/>
<sequence>MCCMLLSAIFCMTRGLQPGRLVQSASAFSPCYRVHRKSNVPLITTDM</sequence>
<keyword evidence="1" id="KW-0732">Signal</keyword>
<dbReference type="EMBL" id="LK032385">
    <property type="protein sequence ID" value="CDY36884.1"/>
    <property type="molecule type" value="Genomic_DNA"/>
</dbReference>
<organism evidence="2 3">
    <name type="scientific">Brassica napus</name>
    <name type="common">Rape</name>
    <dbReference type="NCBI Taxonomy" id="3708"/>
    <lineage>
        <taxon>Eukaryota</taxon>
        <taxon>Viridiplantae</taxon>
        <taxon>Streptophyta</taxon>
        <taxon>Embryophyta</taxon>
        <taxon>Tracheophyta</taxon>
        <taxon>Spermatophyta</taxon>
        <taxon>Magnoliopsida</taxon>
        <taxon>eudicotyledons</taxon>
        <taxon>Gunneridae</taxon>
        <taxon>Pentapetalae</taxon>
        <taxon>rosids</taxon>
        <taxon>malvids</taxon>
        <taxon>Brassicales</taxon>
        <taxon>Brassicaceae</taxon>
        <taxon>Brassiceae</taxon>
        <taxon>Brassica</taxon>
    </lineage>
</organism>
<evidence type="ECO:0000313" key="3">
    <source>
        <dbReference type="Proteomes" id="UP000028999"/>
    </source>
</evidence>
<dbReference type="Proteomes" id="UP000028999">
    <property type="component" value="Unassembled WGS sequence"/>
</dbReference>
<gene>
    <name evidence="2" type="primary">BnaC08g09630D</name>
    <name evidence="2" type="ORF">GSBRNA2T00062970001</name>
</gene>
<name>A0A078HHM1_BRANA</name>
<reference evidence="2 3" key="1">
    <citation type="journal article" date="2014" name="Science">
        <title>Plant genetics. Early allopolyploid evolution in the post-Neolithic Brassica napus oilseed genome.</title>
        <authorList>
            <person name="Chalhoub B."/>
            <person name="Denoeud F."/>
            <person name="Liu S."/>
            <person name="Parkin I.A."/>
            <person name="Tang H."/>
            <person name="Wang X."/>
            <person name="Chiquet J."/>
            <person name="Belcram H."/>
            <person name="Tong C."/>
            <person name="Samans B."/>
            <person name="Correa M."/>
            <person name="Da Silva C."/>
            <person name="Just J."/>
            <person name="Falentin C."/>
            <person name="Koh C.S."/>
            <person name="Le Clainche I."/>
            <person name="Bernard M."/>
            <person name="Bento P."/>
            <person name="Noel B."/>
            <person name="Labadie K."/>
            <person name="Alberti A."/>
            <person name="Charles M."/>
            <person name="Arnaud D."/>
            <person name="Guo H."/>
            <person name="Daviaud C."/>
            <person name="Alamery S."/>
            <person name="Jabbari K."/>
            <person name="Zhao M."/>
            <person name="Edger P.P."/>
            <person name="Chelaifa H."/>
            <person name="Tack D."/>
            <person name="Lassalle G."/>
            <person name="Mestiri I."/>
            <person name="Schnel N."/>
            <person name="Le Paslier M.C."/>
            <person name="Fan G."/>
            <person name="Renault V."/>
            <person name="Bayer P.E."/>
            <person name="Golicz A.A."/>
            <person name="Manoli S."/>
            <person name="Lee T.H."/>
            <person name="Thi V.H."/>
            <person name="Chalabi S."/>
            <person name="Hu Q."/>
            <person name="Fan C."/>
            <person name="Tollenaere R."/>
            <person name="Lu Y."/>
            <person name="Battail C."/>
            <person name="Shen J."/>
            <person name="Sidebottom C.H."/>
            <person name="Wang X."/>
            <person name="Canaguier A."/>
            <person name="Chauveau A."/>
            <person name="Berard A."/>
            <person name="Deniot G."/>
            <person name="Guan M."/>
            <person name="Liu Z."/>
            <person name="Sun F."/>
            <person name="Lim Y.P."/>
            <person name="Lyons E."/>
            <person name="Town C.D."/>
            <person name="Bancroft I."/>
            <person name="Wang X."/>
            <person name="Meng J."/>
            <person name="Ma J."/>
            <person name="Pires J.C."/>
            <person name="King G.J."/>
            <person name="Brunel D."/>
            <person name="Delourme R."/>
            <person name="Renard M."/>
            <person name="Aury J.M."/>
            <person name="Adams K.L."/>
            <person name="Batley J."/>
            <person name="Snowdon R.J."/>
            <person name="Tost J."/>
            <person name="Edwards D."/>
            <person name="Zhou Y."/>
            <person name="Hua W."/>
            <person name="Sharpe A.G."/>
            <person name="Paterson A.H."/>
            <person name="Guan C."/>
            <person name="Wincker P."/>
        </authorList>
    </citation>
    <scope>NUCLEOTIDE SEQUENCE [LARGE SCALE GENOMIC DNA]</scope>
    <source>
        <strain evidence="3">cv. Darmor-bzh</strain>
    </source>
</reference>
<feature type="chain" id="PRO_5012768412" evidence="1">
    <location>
        <begin position="16"/>
        <end position="47"/>
    </location>
</feature>
<accession>A0A078HHM1</accession>
<evidence type="ECO:0000313" key="2">
    <source>
        <dbReference type="EMBL" id="CDY36884.1"/>
    </source>
</evidence>
<dbReference type="PaxDb" id="3708-A0A078HHM1"/>
<evidence type="ECO:0000256" key="1">
    <source>
        <dbReference type="SAM" id="SignalP"/>
    </source>
</evidence>